<sequence length="138" mass="15668">MCRFCKPIDQLDAADRLRLEQTADWILGDDEVIELAKKKEKNPLVFKDLVTFEVMLSDSLRKIATEQGDYAMELIGNLLDTSFEMTDAAAKELIEQVSVVWPRYGAAIAENAVPVTEETAQKIIRLTRKYIALKPEYS</sequence>
<feature type="non-terminal residue" evidence="1">
    <location>
        <position position="138"/>
    </location>
</feature>
<comment type="caution">
    <text evidence="1">The sequence shown here is derived from an EMBL/GenBank/DDBJ whole genome shotgun (WGS) entry which is preliminary data.</text>
</comment>
<gene>
    <name evidence="1" type="ORF">HWQ67_12700</name>
</gene>
<protein>
    <submittedName>
        <fullName evidence="1">Uncharacterized protein</fullName>
    </submittedName>
</protein>
<keyword evidence="2" id="KW-1185">Reference proteome</keyword>
<reference evidence="1 2" key="1">
    <citation type="journal article" date="2020" name="J Geophys Res Biogeosci">
        <title>Magnetotaxis as an Adaptation to Enable Bacterial Shuttling of Microbial Sulfur and Sulfur Cycling Across Aquatic Oxic#Anoxic Interfaces.</title>
        <authorList>
            <person name="Li J."/>
            <person name="Liu P."/>
            <person name="Wang J."/>
            <person name="Roberts A.P."/>
            <person name="Pan Y."/>
        </authorList>
    </citation>
    <scope>NUCLEOTIDE SEQUENCE [LARGE SCALE GENOMIC DNA]</scope>
    <source>
        <strain evidence="1 2">MYR-1_YQ</strain>
    </source>
</reference>
<dbReference type="EMBL" id="JABXWD010000257">
    <property type="protein sequence ID" value="MBV6342445.1"/>
    <property type="molecule type" value="Genomic_DNA"/>
</dbReference>
<dbReference type="RefSeq" id="WP_218253064.1">
    <property type="nucleotide sequence ID" value="NZ_JABXWD010000257.1"/>
</dbReference>
<dbReference type="Proteomes" id="UP001196980">
    <property type="component" value="Unassembled WGS sequence"/>
</dbReference>
<name>A0ABS6S1H5_9BACT</name>
<evidence type="ECO:0000313" key="2">
    <source>
        <dbReference type="Proteomes" id="UP001196980"/>
    </source>
</evidence>
<organism evidence="1 2">
    <name type="scientific">Candidatus Magnetobacterium casense</name>
    <dbReference type="NCBI Taxonomy" id="1455061"/>
    <lineage>
        <taxon>Bacteria</taxon>
        <taxon>Pseudomonadati</taxon>
        <taxon>Nitrospirota</taxon>
        <taxon>Thermodesulfovibrionia</taxon>
        <taxon>Thermodesulfovibrionales</taxon>
        <taxon>Candidatus Magnetobacteriaceae</taxon>
        <taxon>Candidatus Magnetobacterium</taxon>
    </lineage>
</organism>
<evidence type="ECO:0000313" key="1">
    <source>
        <dbReference type="EMBL" id="MBV6342445.1"/>
    </source>
</evidence>
<proteinExistence type="predicted"/>
<accession>A0ABS6S1H5</accession>